<protein>
    <submittedName>
        <fullName evidence="2">Uncharacterized protein</fullName>
    </submittedName>
</protein>
<comment type="caution">
    <text evidence="2">The sequence shown here is derived from an EMBL/GenBank/DDBJ whole genome shotgun (WGS) entry which is preliminary data.</text>
</comment>
<gene>
    <name evidence="2" type="ORF">RND61_28780</name>
</gene>
<dbReference type="Proteomes" id="UP001250181">
    <property type="component" value="Unassembled WGS sequence"/>
</dbReference>
<organism evidence="2 3">
    <name type="scientific">Streptomyces tamarix</name>
    <dbReference type="NCBI Taxonomy" id="3078565"/>
    <lineage>
        <taxon>Bacteria</taxon>
        <taxon>Bacillati</taxon>
        <taxon>Actinomycetota</taxon>
        <taxon>Actinomycetes</taxon>
        <taxon>Kitasatosporales</taxon>
        <taxon>Streptomycetaceae</taxon>
        <taxon>Streptomyces</taxon>
    </lineage>
</organism>
<evidence type="ECO:0000313" key="2">
    <source>
        <dbReference type="EMBL" id="MDT9686036.1"/>
    </source>
</evidence>
<feature type="region of interest" description="Disordered" evidence="1">
    <location>
        <begin position="1"/>
        <end position="20"/>
    </location>
</feature>
<sequence>MPKQRRRRQRDEGAARRAAGRFAPEAGHWEVVFETRDEKEWHAHLRRLRSTEQGFDWSATRVDTFCGRLEQPTTYRLSVFVER</sequence>
<dbReference type="RefSeq" id="WP_315881071.1">
    <property type="nucleotide sequence ID" value="NZ_JAWCTQ010000054.1"/>
</dbReference>
<reference evidence="2 3" key="1">
    <citation type="submission" date="2023-09" db="EMBL/GenBank/DDBJ databases">
        <title>Streptomyces sp. nov.: A antagonism against Alternaria gaisen Producing Streptochlin, Isolated from Tamarix root soil.</title>
        <authorList>
            <person name="Chen Y."/>
        </authorList>
    </citation>
    <scope>NUCLEOTIDE SEQUENCE [LARGE SCALE GENOMIC DNA]</scope>
    <source>
        <strain evidence="2 3">TRM76323</strain>
    </source>
</reference>
<evidence type="ECO:0000256" key="1">
    <source>
        <dbReference type="SAM" id="MobiDB-lite"/>
    </source>
</evidence>
<accession>A0ABU3QU06</accession>
<name>A0ABU3QU06_9ACTN</name>
<dbReference type="EMBL" id="JAWCTQ010000054">
    <property type="protein sequence ID" value="MDT9686036.1"/>
    <property type="molecule type" value="Genomic_DNA"/>
</dbReference>
<keyword evidence="3" id="KW-1185">Reference proteome</keyword>
<proteinExistence type="predicted"/>
<evidence type="ECO:0000313" key="3">
    <source>
        <dbReference type="Proteomes" id="UP001250181"/>
    </source>
</evidence>